<dbReference type="AlphaFoldDB" id="A0A5P8M3V9"/>
<dbReference type="Proteomes" id="UP000326779">
    <property type="component" value="Chromosome"/>
</dbReference>
<dbReference type="RefSeq" id="WP_152260443.1">
    <property type="nucleotide sequence ID" value="NZ_CP045143.1"/>
</dbReference>
<organism evidence="2 3">
    <name type="scientific">Schleiferilactobacillus harbinensis</name>
    <dbReference type="NCBI Taxonomy" id="304207"/>
    <lineage>
        <taxon>Bacteria</taxon>
        <taxon>Bacillati</taxon>
        <taxon>Bacillota</taxon>
        <taxon>Bacilli</taxon>
        <taxon>Lactobacillales</taxon>
        <taxon>Lactobacillaceae</taxon>
        <taxon>Schleiferilactobacillus</taxon>
    </lineage>
</organism>
<dbReference type="PROSITE" id="PS51257">
    <property type="entry name" value="PROKAR_LIPOPROTEIN"/>
    <property type="match status" value="1"/>
</dbReference>
<dbReference type="KEGG" id="lhb:D1010_05690"/>
<evidence type="ECO:0008006" key="4">
    <source>
        <dbReference type="Google" id="ProtNLM"/>
    </source>
</evidence>
<feature type="chain" id="PRO_5038756028" description="DUF4352 domain-containing protein" evidence="1">
    <location>
        <begin position="19"/>
        <end position="214"/>
    </location>
</feature>
<feature type="signal peptide" evidence="1">
    <location>
        <begin position="1"/>
        <end position="18"/>
    </location>
</feature>
<reference evidence="2 3" key="1">
    <citation type="submission" date="2019-10" db="EMBL/GenBank/DDBJ databases">
        <title>The completed genome of Lactobacillus harbinensis M1.</title>
        <authorList>
            <person name="Zheng Y."/>
        </authorList>
    </citation>
    <scope>NUCLEOTIDE SEQUENCE [LARGE SCALE GENOMIC DNA]</scope>
    <source>
        <strain evidence="2 3">M1</strain>
    </source>
</reference>
<gene>
    <name evidence="2" type="ORF">D1010_05690</name>
</gene>
<evidence type="ECO:0000256" key="1">
    <source>
        <dbReference type="SAM" id="SignalP"/>
    </source>
</evidence>
<proteinExistence type="predicted"/>
<evidence type="ECO:0000313" key="3">
    <source>
        <dbReference type="Proteomes" id="UP000326779"/>
    </source>
</evidence>
<protein>
    <recommendedName>
        <fullName evidence="4">DUF4352 domain-containing protein</fullName>
    </recommendedName>
</protein>
<dbReference type="EMBL" id="CP045143">
    <property type="protein sequence ID" value="QFR22974.1"/>
    <property type="molecule type" value="Genomic_DNA"/>
</dbReference>
<evidence type="ECO:0000313" key="2">
    <source>
        <dbReference type="EMBL" id="QFR22974.1"/>
    </source>
</evidence>
<name>A0A5P8M3V9_9LACO</name>
<accession>A0A5P8M3V9</accession>
<sequence length="214" mass="23408">MDKHKLTLVALLSLTVLALSSCNSTHSQSSAKVLNGVSKELTFKGRSSDPADSAKSVPVNHISYPIISSNAYSLDAFDNSWAGANVTIDQVNVIKTKAFEDKRTKKMYEGVVLVHFKIRAAREITIYPTRGFLNTSDGQHEVADASSSDQFDGTFSAGKEKEGFVLWTIPKMPSPNSIKSLQIIFSADYKLTDDSKLAATQGFSNKTYNFKISL</sequence>
<keyword evidence="1" id="KW-0732">Signal</keyword>